<feature type="domain" description="RAP" evidence="8">
    <location>
        <begin position="559"/>
        <end position="612"/>
    </location>
</feature>
<dbReference type="PANTHER" id="PTHR21228:SF59">
    <property type="entry name" value="FAST KINASE DOMAIN-CONTAINING PROTEIN 4"/>
    <property type="match status" value="1"/>
</dbReference>
<evidence type="ECO:0000259" key="8">
    <source>
        <dbReference type="PROSITE" id="PS51286"/>
    </source>
</evidence>
<dbReference type="PANTHER" id="PTHR21228">
    <property type="entry name" value="FAST LEU-RICH DOMAIN-CONTAINING"/>
    <property type="match status" value="1"/>
</dbReference>
<proteinExistence type="inferred from homology"/>
<gene>
    <name evidence="9" type="ORF">GDO54_012880</name>
</gene>
<keyword evidence="10" id="KW-1185">Reference proteome</keyword>
<accession>A0AAV3ALL3</accession>
<name>A0AAV3ALL3_PYXAD</name>
<dbReference type="EMBL" id="DYDO01000005">
    <property type="protein sequence ID" value="DBA25341.1"/>
    <property type="molecule type" value="Genomic_DNA"/>
</dbReference>
<evidence type="ECO:0000313" key="9">
    <source>
        <dbReference type="EMBL" id="DBA25341.1"/>
    </source>
</evidence>
<dbReference type="GO" id="GO:0044528">
    <property type="term" value="P:regulation of mitochondrial mRNA stability"/>
    <property type="evidence" value="ECO:0007669"/>
    <property type="project" value="InterPro"/>
</dbReference>
<dbReference type="InterPro" id="IPR050870">
    <property type="entry name" value="FAST_kinase"/>
</dbReference>
<dbReference type="Pfam" id="PF08368">
    <property type="entry name" value="FAST_2"/>
    <property type="match status" value="1"/>
</dbReference>
<evidence type="ECO:0000256" key="4">
    <source>
        <dbReference type="ARBA" id="ARBA00038281"/>
    </source>
</evidence>
<evidence type="ECO:0000256" key="3">
    <source>
        <dbReference type="ARBA" id="ARBA00023128"/>
    </source>
</evidence>
<dbReference type="Pfam" id="PF06743">
    <property type="entry name" value="FAST_1"/>
    <property type="match status" value="1"/>
</dbReference>
<keyword evidence="2" id="KW-0809">Transit peptide</keyword>
<protein>
    <recommendedName>
        <fullName evidence="5">FAST kinase domain-containing protein 4</fullName>
    </recommendedName>
    <alternativeName>
        <fullName evidence="7">Protein TBRG4</fullName>
    </alternativeName>
    <alternativeName>
        <fullName evidence="6">Transforming growth factor beta regulator 4</fullName>
    </alternativeName>
</protein>
<dbReference type="Pfam" id="PF08373">
    <property type="entry name" value="RAP"/>
    <property type="match status" value="1"/>
</dbReference>
<organism evidence="9 10">
    <name type="scientific">Pyxicephalus adspersus</name>
    <name type="common">African bullfrog</name>
    <dbReference type="NCBI Taxonomy" id="30357"/>
    <lineage>
        <taxon>Eukaryota</taxon>
        <taxon>Metazoa</taxon>
        <taxon>Chordata</taxon>
        <taxon>Craniata</taxon>
        <taxon>Vertebrata</taxon>
        <taxon>Euteleostomi</taxon>
        <taxon>Amphibia</taxon>
        <taxon>Batrachia</taxon>
        <taxon>Anura</taxon>
        <taxon>Neobatrachia</taxon>
        <taxon>Ranoidea</taxon>
        <taxon>Pyxicephalidae</taxon>
        <taxon>Pyxicephalinae</taxon>
        <taxon>Pyxicephalus</taxon>
    </lineage>
</organism>
<comment type="caution">
    <text evidence="9">The sequence shown here is derived from an EMBL/GenBank/DDBJ whole genome shotgun (WGS) entry which is preliminary data.</text>
</comment>
<evidence type="ECO:0000256" key="5">
    <source>
        <dbReference type="ARBA" id="ARBA00040471"/>
    </source>
</evidence>
<dbReference type="GO" id="GO:0035770">
    <property type="term" value="C:ribonucleoprotein granule"/>
    <property type="evidence" value="ECO:0007669"/>
    <property type="project" value="TreeGrafter"/>
</dbReference>
<reference evidence="9" key="1">
    <citation type="thesis" date="2020" institute="ProQuest LLC" country="789 East Eisenhower Parkway, Ann Arbor, MI, USA">
        <title>Comparative Genomics and Chromosome Evolution.</title>
        <authorList>
            <person name="Mudd A.B."/>
        </authorList>
    </citation>
    <scope>NUCLEOTIDE SEQUENCE</scope>
    <source>
        <strain evidence="9">1538</strain>
        <tissue evidence="9">Blood</tissue>
    </source>
</reference>
<evidence type="ECO:0000256" key="1">
    <source>
        <dbReference type="ARBA" id="ARBA00004305"/>
    </source>
</evidence>
<keyword evidence="3" id="KW-0496">Mitochondrion</keyword>
<evidence type="ECO:0000313" key="10">
    <source>
        <dbReference type="Proteomes" id="UP001181693"/>
    </source>
</evidence>
<dbReference type="InterPro" id="IPR013584">
    <property type="entry name" value="RAP"/>
</dbReference>
<dbReference type="GO" id="GO:0003723">
    <property type="term" value="F:RNA binding"/>
    <property type="evidence" value="ECO:0007669"/>
    <property type="project" value="TreeGrafter"/>
</dbReference>
<dbReference type="InterPro" id="IPR010622">
    <property type="entry name" value="FAST_Leu-rich"/>
</dbReference>
<dbReference type="AlphaFoldDB" id="A0AAV3ALL3"/>
<comment type="similarity">
    <text evidence="4">Belongs to the FAST kinase family.</text>
</comment>
<comment type="subcellular location">
    <subcellularLocation>
        <location evidence="1">Mitochondrion matrix</location>
    </subcellularLocation>
</comment>
<dbReference type="GO" id="GO:0005759">
    <property type="term" value="C:mitochondrial matrix"/>
    <property type="evidence" value="ECO:0007669"/>
    <property type="project" value="UniProtKB-SubCell"/>
</dbReference>
<sequence>MAARLIQRASRFLAVPISFQPLPTSVTSECMRLVQLAPSLPCQAALHTSSLCRLGDNLLQVTEDPKSDDDIEFFSMLGTISGVNELLQIASEQKISGNKGVMVIQHIARKENVTIQELMKDVRFRELLENVNNQIQFVWNSRVIHLLKCLYALGLDSKNRYIQSVEIEVRWRLRRFNIKSLAHLASFMVPLSQSRDENLLLDDLVKQAELRWTEIKDVQTLVRLITRMGFLSNSLMEKLEDKVLEFAESFTPEESRRTIATLAAQNRRSLPVLRALSFHLIQRKFELSPPVILDLAFAYAKLNFCHPQVLLKMVTDILPKLPEISPSQISMIIRSFSSLKFFNQPFCEGVAQVCLKNNDSFTIGQLCSVLFAFAHLNFQPSHNDDFFNMIHRRLNAELNTQSWQQQLYIVWSLCILNQVTTPYLQKILELPFYRQILEDDSVKSTSYCLKLLHVNTTAQMETPGYQGPLLPKDVLLSLQEKSQGRRSSNFQIGLSDVLKEIYPNPETCNINVSTIYGWHLDGEVILDSELNPFSVNDFVAPHNLQSKGTQPLPEGARRFAILSGEFSHFMFRGKEFTGRFVMNRRQLRAAGFLVVEVPYYEWQELKSDYLKKSFIKDQIKKAMAEELAR</sequence>
<dbReference type="PROSITE" id="PS51286">
    <property type="entry name" value="RAP"/>
    <property type="match status" value="1"/>
</dbReference>
<dbReference type="InterPro" id="IPR013579">
    <property type="entry name" value="FAST_2"/>
</dbReference>
<evidence type="ECO:0000256" key="2">
    <source>
        <dbReference type="ARBA" id="ARBA00022946"/>
    </source>
</evidence>
<dbReference type="CDD" id="cd23739">
    <property type="entry name" value="TBRG4-like_N"/>
    <property type="match status" value="1"/>
</dbReference>
<evidence type="ECO:0000256" key="6">
    <source>
        <dbReference type="ARBA" id="ARBA00042265"/>
    </source>
</evidence>
<dbReference type="Proteomes" id="UP001181693">
    <property type="component" value="Unassembled WGS sequence"/>
</dbReference>
<dbReference type="GO" id="GO:0000963">
    <property type="term" value="P:mitochondrial RNA processing"/>
    <property type="evidence" value="ECO:0007669"/>
    <property type="project" value="TreeGrafter"/>
</dbReference>
<dbReference type="SMART" id="SM00952">
    <property type="entry name" value="RAP"/>
    <property type="match status" value="1"/>
</dbReference>
<evidence type="ECO:0000256" key="7">
    <source>
        <dbReference type="ARBA" id="ARBA00043220"/>
    </source>
</evidence>